<evidence type="ECO:0000313" key="1">
    <source>
        <dbReference type="EMBL" id="GFY33966.1"/>
    </source>
</evidence>
<dbReference type="AlphaFoldDB" id="A0A8X6WGY7"/>
<accession>A0A8X6WGY7</accession>
<dbReference type="Proteomes" id="UP000887159">
    <property type="component" value="Unassembled WGS sequence"/>
</dbReference>
<organism evidence="1 2">
    <name type="scientific">Trichonephila clavipes</name>
    <name type="common">Golden silk orbweaver</name>
    <name type="synonym">Nephila clavipes</name>
    <dbReference type="NCBI Taxonomy" id="2585209"/>
    <lineage>
        <taxon>Eukaryota</taxon>
        <taxon>Metazoa</taxon>
        <taxon>Ecdysozoa</taxon>
        <taxon>Arthropoda</taxon>
        <taxon>Chelicerata</taxon>
        <taxon>Arachnida</taxon>
        <taxon>Araneae</taxon>
        <taxon>Araneomorphae</taxon>
        <taxon>Entelegynae</taxon>
        <taxon>Araneoidea</taxon>
        <taxon>Nephilidae</taxon>
        <taxon>Trichonephila</taxon>
    </lineage>
</organism>
<evidence type="ECO:0000313" key="2">
    <source>
        <dbReference type="Proteomes" id="UP000887159"/>
    </source>
</evidence>
<proteinExistence type="predicted"/>
<protein>
    <submittedName>
        <fullName evidence="1">Uncharacterized protein</fullName>
    </submittedName>
</protein>
<name>A0A8X6WGY7_TRICX</name>
<keyword evidence="2" id="KW-1185">Reference proteome</keyword>
<gene>
    <name evidence="1" type="ORF">TNCV_4596741</name>
</gene>
<reference evidence="1" key="1">
    <citation type="submission" date="2020-08" db="EMBL/GenBank/DDBJ databases">
        <title>Multicomponent nature underlies the extraordinary mechanical properties of spider dragline silk.</title>
        <authorList>
            <person name="Kono N."/>
            <person name="Nakamura H."/>
            <person name="Mori M."/>
            <person name="Yoshida Y."/>
            <person name="Ohtoshi R."/>
            <person name="Malay A.D."/>
            <person name="Moran D.A.P."/>
            <person name="Tomita M."/>
            <person name="Numata K."/>
            <person name="Arakawa K."/>
        </authorList>
    </citation>
    <scope>NUCLEOTIDE SEQUENCE</scope>
</reference>
<dbReference type="EMBL" id="BMAU01021418">
    <property type="protein sequence ID" value="GFY33966.1"/>
    <property type="molecule type" value="Genomic_DNA"/>
</dbReference>
<sequence length="126" mass="14386">MWLTKPSTSEHYYPRSIVPSAFQANEEDYKGGMTRNSANPPPLLLVSDAHCVLDPWSEHLSMSDPRKRSKSSALDDANWLLEPVHSRKRLFILSFFTFYCSILDDSLLLEGVAKWILLSSVVWNTN</sequence>
<comment type="caution">
    <text evidence="1">The sequence shown here is derived from an EMBL/GenBank/DDBJ whole genome shotgun (WGS) entry which is preliminary data.</text>
</comment>